<organism evidence="9 10">
    <name type="scientific">Candidatus Pseudobacter hemicellulosilyticus</name>
    <dbReference type="NCBI Taxonomy" id="3121375"/>
    <lineage>
        <taxon>Bacteria</taxon>
        <taxon>Pseudomonadati</taxon>
        <taxon>Bacteroidota</taxon>
        <taxon>Chitinophagia</taxon>
        <taxon>Chitinophagales</taxon>
        <taxon>Chitinophagaceae</taxon>
        <taxon>Pseudobacter</taxon>
    </lineage>
</organism>
<evidence type="ECO:0000256" key="7">
    <source>
        <dbReference type="SAM" id="Phobius"/>
    </source>
</evidence>
<evidence type="ECO:0000313" key="9">
    <source>
        <dbReference type="EMBL" id="WEK36904.1"/>
    </source>
</evidence>
<dbReference type="GO" id="GO:0008610">
    <property type="term" value="P:lipid biosynthetic process"/>
    <property type="evidence" value="ECO:0007669"/>
    <property type="project" value="InterPro"/>
</dbReference>
<evidence type="ECO:0000256" key="1">
    <source>
        <dbReference type="ARBA" id="ARBA00004127"/>
    </source>
</evidence>
<evidence type="ECO:0000313" key="10">
    <source>
        <dbReference type="Proteomes" id="UP001220610"/>
    </source>
</evidence>
<evidence type="ECO:0000259" key="8">
    <source>
        <dbReference type="Pfam" id="PF04116"/>
    </source>
</evidence>
<evidence type="ECO:0000256" key="5">
    <source>
        <dbReference type="ARBA" id="ARBA00023098"/>
    </source>
</evidence>
<evidence type="ECO:0000256" key="3">
    <source>
        <dbReference type="ARBA" id="ARBA00022989"/>
    </source>
</evidence>
<keyword evidence="5" id="KW-0443">Lipid metabolism</keyword>
<feature type="domain" description="Fatty acid hydroxylase" evidence="8">
    <location>
        <begin position="95"/>
        <end position="232"/>
    </location>
</feature>
<feature type="transmembrane region" description="Helical" evidence="7">
    <location>
        <begin position="51"/>
        <end position="76"/>
    </location>
</feature>
<proteinExistence type="predicted"/>
<dbReference type="InterPro" id="IPR051689">
    <property type="entry name" value="Sterol_desaturase/TMEM195"/>
</dbReference>
<dbReference type="AlphaFoldDB" id="A0AAJ6BII4"/>
<feature type="transmembrane region" description="Helical" evidence="7">
    <location>
        <begin position="88"/>
        <end position="108"/>
    </location>
</feature>
<dbReference type="Proteomes" id="UP001220610">
    <property type="component" value="Chromosome"/>
</dbReference>
<dbReference type="PANTHER" id="PTHR21624">
    <property type="entry name" value="STEROL DESATURASE-RELATED PROTEIN"/>
    <property type="match status" value="1"/>
</dbReference>
<accession>A0AAJ6BII4</accession>
<comment type="subcellular location">
    <subcellularLocation>
        <location evidence="1">Endomembrane system</location>
        <topology evidence="1">Multi-pass membrane protein</topology>
    </subcellularLocation>
</comment>
<evidence type="ECO:0000256" key="2">
    <source>
        <dbReference type="ARBA" id="ARBA00022692"/>
    </source>
</evidence>
<keyword evidence="2 7" id="KW-0812">Transmembrane</keyword>
<dbReference type="GO" id="GO:0005506">
    <property type="term" value="F:iron ion binding"/>
    <property type="evidence" value="ECO:0007669"/>
    <property type="project" value="InterPro"/>
</dbReference>
<name>A0AAJ6BII4_9BACT</name>
<reference evidence="9" key="1">
    <citation type="submission" date="2023-03" db="EMBL/GenBank/DDBJ databases">
        <title>Andean soil-derived lignocellulolytic bacterial consortium as a source of novel taxa and putative plastic-active enzymes.</title>
        <authorList>
            <person name="Diaz-Garcia L."/>
            <person name="Chuvochina M."/>
            <person name="Feuerriegel G."/>
            <person name="Bunk B."/>
            <person name="Sproer C."/>
            <person name="Streit W.R."/>
            <person name="Rodriguez L.M."/>
            <person name="Overmann J."/>
            <person name="Jimenez D.J."/>
        </authorList>
    </citation>
    <scope>NUCLEOTIDE SEQUENCE</scope>
    <source>
        <strain evidence="9">MAG 7</strain>
    </source>
</reference>
<evidence type="ECO:0000256" key="4">
    <source>
        <dbReference type="ARBA" id="ARBA00023002"/>
    </source>
</evidence>
<dbReference type="GO" id="GO:0016020">
    <property type="term" value="C:membrane"/>
    <property type="evidence" value="ECO:0007669"/>
    <property type="project" value="GOC"/>
</dbReference>
<gene>
    <name evidence="9" type="ORF">P0Y53_05255</name>
</gene>
<protein>
    <submittedName>
        <fullName evidence="9">Sterol desaturase family protein</fullName>
    </submittedName>
</protein>
<dbReference type="GO" id="GO:0006643">
    <property type="term" value="P:membrane lipid metabolic process"/>
    <property type="evidence" value="ECO:0007669"/>
    <property type="project" value="TreeGrafter"/>
</dbReference>
<sequence>MESFLQFWDTIQSWQRVAILLGGMVFFWLLEGYYPLFRFSFKRYRHAGVNLLFLFTTLVLNVLLGTITIMVCSWVTRNDFGLLNWLHLPIWANILLAMFFMDFFSQYLPHFAMHKVKWMWKFHMVHHSDTKVDVTTGTRHHPGEWLFREASTILGAFLIGLPIGLYFLYRSLSAIFTHFNHANIRVPLWLDKPISWVFVSPNMHKVHHHFKRPYTDTNYANVFSIWDRLFGTFAYADPKDLRYGLDTLDDQTDEHIGYQLGLPFRKGIKTDP</sequence>
<dbReference type="InterPro" id="IPR006694">
    <property type="entry name" value="Fatty_acid_hydroxylase"/>
</dbReference>
<dbReference type="EMBL" id="CP119311">
    <property type="protein sequence ID" value="WEK36904.1"/>
    <property type="molecule type" value="Genomic_DNA"/>
</dbReference>
<evidence type="ECO:0000256" key="6">
    <source>
        <dbReference type="ARBA" id="ARBA00023136"/>
    </source>
</evidence>
<dbReference type="GO" id="GO:0050479">
    <property type="term" value="F:glyceryl-ether monooxygenase activity"/>
    <property type="evidence" value="ECO:0007669"/>
    <property type="project" value="TreeGrafter"/>
</dbReference>
<dbReference type="PANTHER" id="PTHR21624:SF1">
    <property type="entry name" value="ALKYLGLYCEROL MONOOXYGENASE"/>
    <property type="match status" value="1"/>
</dbReference>
<keyword evidence="3 7" id="KW-1133">Transmembrane helix</keyword>
<keyword evidence="6 7" id="KW-0472">Membrane</keyword>
<dbReference type="Pfam" id="PF04116">
    <property type="entry name" value="FA_hydroxylase"/>
    <property type="match status" value="1"/>
</dbReference>
<keyword evidence="4" id="KW-0560">Oxidoreductase</keyword>
<feature type="transmembrane region" description="Helical" evidence="7">
    <location>
        <begin position="150"/>
        <end position="169"/>
    </location>
</feature>
<feature type="transmembrane region" description="Helical" evidence="7">
    <location>
        <begin position="13"/>
        <end position="30"/>
    </location>
</feature>
<dbReference type="GO" id="GO:0012505">
    <property type="term" value="C:endomembrane system"/>
    <property type="evidence" value="ECO:0007669"/>
    <property type="project" value="UniProtKB-SubCell"/>
</dbReference>